<evidence type="ECO:0000313" key="3">
    <source>
        <dbReference type="Proteomes" id="UP001189122"/>
    </source>
</evidence>
<feature type="compositionally biased region" description="Basic residues" evidence="1">
    <location>
        <begin position="15"/>
        <end position="24"/>
    </location>
</feature>
<evidence type="ECO:0000313" key="2">
    <source>
        <dbReference type="EMBL" id="CAA2623350.1"/>
    </source>
</evidence>
<protein>
    <submittedName>
        <fullName evidence="2">Uncharacterized protein</fullName>
    </submittedName>
</protein>
<dbReference type="Proteomes" id="UP001189122">
    <property type="component" value="Unassembled WGS sequence"/>
</dbReference>
<feature type="compositionally biased region" description="Basic and acidic residues" evidence="1">
    <location>
        <begin position="36"/>
        <end position="70"/>
    </location>
</feature>
<accession>A0A7I8IYM9</accession>
<feature type="region of interest" description="Disordered" evidence="1">
    <location>
        <begin position="1"/>
        <end position="70"/>
    </location>
</feature>
<gene>
    <name evidence="2" type="ORF">SI7747_07009284</name>
</gene>
<reference evidence="2 3" key="1">
    <citation type="submission" date="2019-12" db="EMBL/GenBank/DDBJ databases">
        <authorList>
            <person name="Scholz U."/>
            <person name="Mascher M."/>
            <person name="Fiebig A."/>
        </authorList>
    </citation>
    <scope>NUCLEOTIDE SEQUENCE</scope>
</reference>
<dbReference type="EMBL" id="CACRZD030000007">
    <property type="protein sequence ID" value="CAA6662899.1"/>
    <property type="molecule type" value="Genomic_DNA"/>
</dbReference>
<sequence>MRRYRVRKENAAASAKKRASRQKGRTPGSFNNGAMVERDSGDPIGKREREEIEREREKGEGTQREEREEG</sequence>
<evidence type="ECO:0000256" key="1">
    <source>
        <dbReference type="SAM" id="MobiDB-lite"/>
    </source>
</evidence>
<proteinExistence type="predicted"/>
<dbReference type="AlphaFoldDB" id="A0A7I8IYM9"/>
<keyword evidence="3" id="KW-1185">Reference proteome</keyword>
<dbReference type="EMBL" id="LR743594">
    <property type="protein sequence ID" value="CAA2623350.1"/>
    <property type="molecule type" value="Genomic_DNA"/>
</dbReference>
<organism evidence="2">
    <name type="scientific">Spirodela intermedia</name>
    <name type="common">Intermediate duckweed</name>
    <dbReference type="NCBI Taxonomy" id="51605"/>
    <lineage>
        <taxon>Eukaryota</taxon>
        <taxon>Viridiplantae</taxon>
        <taxon>Streptophyta</taxon>
        <taxon>Embryophyta</taxon>
        <taxon>Tracheophyta</taxon>
        <taxon>Spermatophyta</taxon>
        <taxon>Magnoliopsida</taxon>
        <taxon>Liliopsida</taxon>
        <taxon>Araceae</taxon>
        <taxon>Lemnoideae</taxon>
        <taxon>Spirodela</taxon>
    </lineage>
</organism>
<name>A0A7I8IYM9_SPIIN</name>